<accession>A0A165XUN0</accession>
<evidence type="ECO:0000256" key="1">
    <source>
        <dbReference type="SAM" id="MobiDB-lite"/>
    </source>
</evidence>
<organism evidence="2 3">
    <name type="scientific">Athelia psychrophila</name>
    <dbReference type="NCBI Taxonomy" id="1759441"/>
    <lineage>
        <taxon>Eukaryota</taxon>
        <taxon>Fungi</taxon>
        <taxon>Dikarya</taxon>
        <taxon>Basidiomycota</taxon>
        <taxon>Agaricomycotina</taxon>
        <taxon>Agaricomycetes</taxon>
        <taxon>Agaricomycetidae</taxon>
        <taxon>Atheliales</taxon>
        <taxon>Atheliaceae</taxon>
        <taxon>Athelia</taxon>
    </lineage>
</organism>
<protein>
    <submittedName>
        <fullName evidence="2">Uncharacterized protein</fullName>
    </submittedName>
</protein>
<feature type="region of interest" description="Disordered" evidence="1">
    <location>
        <begin position="1"/>
        <end position="63"/>
    </location>
</feature>
<evidence type="ECO:0000313" key="3">
    <source>
        <dbReference type="Proteomes" id="UP000076532"/>
    </source>
</evidence>
<reference evidence="2 3" key="1">
    <citation type="journal article" date="2016" name="Mol. Biol. Evol.">
        <title>Comparative Genomics of Early-Diverging Mushroom-Forming Fungi Provides Insights into the Origins of Lignocellulose Decay Capabilities.</title>
        <authorList>
            <person name="Nagy L.G."/>
            <person name="Riley R."/>
            <person name="Tritt A."/>
            <person name="Adam C."/>
            <person name="Daum C."/>
            <person name="Floudas D."/>
            <person name="Sun H."/>
            <person name="Yadav J.S."/>
            <person name="Pangilinan J."/>
            <person name="Larsson K.H."/>
            <person name="Matsuura K."/>
            <person name="Barry K."/>
            <person name="Labutti K."/>
            <person name="Kuo R."/>
            <person name="Ohm R.A."/>
            <person name="Bhattacharya S.S."/>
            <person name="Shirouzu T."/>
            <person name="Yoshinaga Y."/>
            <person name="Martin F.M."/>
            <person name="Grigoriev I.V."/>
            <person name="Hibbett D.S."/>
        </authorList>
    </citation>
    <scope>NUCLEOTIDE SEQUENCE [LARGE SCALE GENOMIC DNA]</scope>
    <source>
        <strain evidence="2 3">CBS 109695</strain>
    </source>
</reference>
<gene>
    <name evidence="2" type="ORF">FIBSPDRAFT_250793</name>
</gene>
<name>A0A165XUN0_9AGAM</name>
<keyword evidence="3" id="KW-1185">Reference proteome</keyword>
<dbReference type="EMBL" id="KV417711">
    <property type="protein sequence ID" value="KZP08917.1"/>
    <property type="molecule type" value="Genomic_DNA"/>
</dbReference>
<dbReference type="AlphaFoldDB" id="A0A165XUN0"/>
<proteinExistence type="predicted"/>
<evidence type="ECO:0000313" key="2">
    <source>
        <dbReference type="EMBL" id="KZP08917.1"/>
    </source>
</evidence>
<dbReference type="Proteomes" id="UP000076532">
    <property type="component" value="Unassembled WGS sequence"/>
</dbReference>
<sequence length="202" mass="22853">MSPTHEAAPEHPVGDPFRQGTPTAQEVGPPAMPPWIDAQGEPTQYNPEAQVPELGDSGRRGRRHDPVVKIFGQEYRLDTALKETVSSDQGTDMWLEKEREFIKIVIHQIPCISPEEHQTLCYLAEVVPNMIYPRLIVYILAHSLDCTSGNIFNAFVETLRSWQTFTNTSDPIGLLRNAQAIRRTLEMYREHIQASHGIRIAI</sequence>